<protein>
    <submittedName>
        <fullName evidence="3">Selenoprotein K</fullName>
    </submittedName>
</protein>
<organism evidence="3 4">
    <name type="scientific">Trichinella pseudospiralis</name>
    <name type="common">Parasitic roundworm</name>
    <dbReference type="NCBI Taxonomy" id="6337"/>
    <lineage>
        <taxon>Eukaryota</taxon>
        <taxon>Metazoa</taxon>
        <taxon>Ecdysozoa</taxon>
        <taxon>Nematoda</taxon>
        <taxon>Enoplea</taxon>
        <taxon>Dorylaimia</taxon>
        <taxon>Trichinellida</taxon>
        <taxon>Trichinellidae</taxon>
        <taxon>Trichinella</taxon>
    </lineage>
</organism>
<evidence type="ECO:0000313" key="3">
    <source>
        <dbReference type="EMBL" id="KRY74341.1"/>
    </source>
</evidence>
<gene>
    <name evidence="3" type="primary">selk</name>
    <name evidence="3" type="ORF">T4A_2424</name>
</gene>
<feature type="region of interest" description="Disordered" evidence="1">
    <location>
        <begin position="47"/>
        <end position="95"/>
    </location>
</feature>
<keyword evidence="2" id="KW-1133">Transmembrane helix</keyword>
<comment type="caution">
    <text evidence="3">The sequence shown here is derived from an EMBL/GenBank/DDBJ whole genome shotgun (WGS) entry which is preliminary data.</text>
</comment>
<evidence type="ECO:0000256" key="2">
    <source>
        <dbReference type="SAM" id="Phobius"/>
    </source>
</evidence>
<keyword evidence="2" id="KW-0812">Transmembrane</keyword>
<dbReference type="EMBL" id="JYDR01000026">
    <property type="protein sequence ID" value="KRY74341.1"/>
    <property type="molecule type" value="Genomic_DNA"/>
</dbReference>
<dbReference type="Proteomes" id="UP000054632">
    <property type="component" value="Unassembled WGS sequence"/>
</dbReference>
<name>A0A0V1EKL0_TRIPS</name>
<accession>A0A0V1EKL0</accession>
<dbReference type="AlphaFoldDB" id="A0A0V1EKL0"/>
<dbReference type="InterPro" id="IPR024491">
    <property type="entry name" value="Se_SelK/SelG"/>
</dbReference>
<evidence type="ECO:0000313" key="4">
    <source>
        <dbReference type="Proteomes" id="UP000054632"/>
    </source>
</evidence>
<reference evidence="3 4" key="1">
    <citation type="submission" date="2015-01" db="EMBL/GenBank/DDBJ databases">
        <title>Evolution of Trichinella species and genotypes.</title>
        <authorList>
            <person name="Korhonen P.K."/>
            <person name="Edoardo P."/>
            <person name="Giuseppe L.R."/>
            <person name="Gasser R.B."/>
        </authorList>
    </citation>
    <scope>NUCLEOTIDE SEQUENCE [LARGE SCALE GENOMIC DNA]</scope>
    <source>
        <strain evidence="3">ISS13</strain>
    </source>
</reference>
<evidence type="ECO:0000256" key="1">
    <source>
        <dbReference type="SAM" id="MobiDB-lite"/>
    </source>
</evidence>
<feature type="transmembrane region" description="Helical" evidence="2">
    <location>
        <begin position="24"/>
        <end position="43"/>
    </location>
</feature>
<sequence length="95" mass="10587">MVYITRDGEIRQSKGLIPWFRDSIRAIFMAIYFFFLTLVNLSFQPDVSRDRKASSGNRYSGWDGKPHGPGGPPRRRFGGLQRNDAPACPPLGGGS</sequence>
<proteinExistence type="predicted"/>
<dbReference type="Pfam" id="PF10961">
    <property type="entry name" value="SelK_SelG"/>
    <property type="match status" value="1"/>
</dbReference>
<keyword evidence="2" id="KW-0472">Membrane</keyword>